<dbReference type="FunFam" id="1.20.1110.10:FF:000027">
    <property type="entry name" value="Calcium-transporting ATPase, putative"/>
    <property type="match status" value="1"/>
</dbReference>
<evidence type="ECO:0000256" key="14">
    <source>
        <dbReference type="ARBA" id="ARBA00038148"/>
    </source>
</evidence>
<evidence type="ECO:0000256" key="3">
    <source>
        <dbReference type="ARBA" id="ARBA00022448"/>
    </source>
</evidence>
<keyword evidence="11 16" id="KW-1133">Transmembrane helix</keyword>
<dbReference type="AlphaFoldDB" id="A0A1C3K9V1"/>
<dbReference type="Gene3D" id="3.40.1110.10">
    <property type="entry name" value="Calcium-transporting ATPase, cytoplasmic domain N"/>
    <property type="match status" value="2"/>
</dbReference>
<reference evidence="18 19" key="1">
    <citation type="submission" date="2016-06" db="EMBL/GenBank/DDBJ databases">
        <authorList>
            <consortium name="Pathogen Informatics"/>
        </authorList>
    </citation>
    <scope>NUCLEOTIDE SEQUENCE [LARGE SCALE GENOMIC DNA]</scope>
    <source>
        <strain evidence="18">PmlGA01</strain>
    </source>
</reference>
<feature type="domain" description="Cation-transporting P-type ATPase N-terminal" evidence="17">
    <location>
        <begin position="7"/>
        <end position="81"/>
    </location>
</feature>
<dbReference type="SUPFAM" id="SSF81660">
    <property type="entry name" value="Metal cation-transporting ATPase, ATP-binding domain N"/>
    <property type="match status" value="1"/>
</dbReference>
<evidence type="ECO:0000256" key="12">
    <source>
        <dbReference type="ARBA" id="ARBA00023065"/>
    </source>
</evidence>
<dbReference type="PRINTS" id="PR00119">
    <property type="entry name" value="CATATPASE"/>
</dbReference>
<keyword evidence="8" id="KW-0067">ATP-binding</keyword>
<dbReference type="SUPFAM" id="SSF81653">
    <property type="entry name" value="Calcium ATPase, transduction domain A"/>
    <property type="match status" value="1"/>
</dbReference>
<dbReference type="InterPro" id="IPR023299">
    <property type="entry name" value="ATPase_P-typ_cyto_dom_N"/>
</dbReference>
<sequence length="1221" mass="137912">MESIVKYAHVHHVEEVLRALDVDENVGLTKDKLEKRRRAYGLNELEVEKKKGILELILNQFDDLLVKILLLAAFISFALTILDMQNKEVALSDFIEPLVIVMILILNAAVGVWQECNAEKSLEALKQLQPTKAKVLRDGKWKIIDSKYLTIGDIIELNVGNKTPADARIIKIFSTSIKVEQSMLTGESCSVDKYADILDFNLKNCEIQLKKNILFSSTSIVAGRCLAVVINIGMNTEIGNIQHAVIESKNEDTDTPLQIKIDSFGRQLSKIIFVICITVWIINFKHFSDPVHGSFLYGCLYYFKISVALAVAAIPEGLPAVITTCLALGTRRLVKKNAIVRKLQSVETLGCTTVICSDKTGTLTTNQMTATVFHLFRETNVLKEFQLCQKGDNFFFYEANTNEGIEEESFFKKLKKKKKKKSTGVEVEDQEEEETEDEMETEKMGGEEQGEGNFYGRNKYTNSSGYNSSKHSGGTDGYEKGNAVGNTSRNRQGKNTEDEASDYPLTEMSSNVNTIISRGSKIFEDKISKYCYSEYDYNFYMCLVNCNEANIFCNHQNEIVKKFGDSTELALLYFVHNFDILPNNLRNNKMPAEYEKPSSNNNSATGKKSDYFSSRGSTWSYADSENCNSNSISNNFENSKYNSNNKRDDKSVPSECIAAWRNECQLVKIIEFTRERKLMSVIVENNKNELILYCKGAPENIIKNCKSYLTKNDFRTLTEELKEDIHNRIKNMGKRALRTLSFAFKKLKKNDLNITNVEDYYKLEQDLTYLGGLGIIDPPRKYVGRAINLCHLAGIRVFMITGDNIDTARAIGREINILSRGDNNGSNRIDLATSHNAYRMTNSNVGDDESSECCYNGRDFEDLPLEKQKSILKNKQKIIFCRTEPKHKKQIVKILKDLGETVAMTGDGVNDAPALKSADIGIAMGINGTEVAKEASDIVLADDNFNTIVEAIKEGRCIYNNMKAFIRYLISSNIGEVASIFITALLGIPDSLAPVQLLWVNLVTDGLPATALGFNPPEHDVMKCKPRHKNDNLINGLTLLRYIIIGTYVGMATVSIFVYWYIFYPDSDNHTLINFYELSHYNQCKAWPNFKVNRIYGMSEDACSYFSSGKVKASTLSLSVLVLIEMFNALNALSEYNSLFNIPPWRNMYLVLAIIGSLLLHFLIIYIPPLARIFGVVALTAYDWFLVFLWSFPVIIIDEVIKFYAKRQLDKEISLSKLKID</sequence>
<evidence type="ECO:0000256" key="7">
    <source>
        <dbReference type="ARBA" id="ARBA00022837"/>
    </source>
</evidence>
<keyword evidence="7" id="KW-0106">Calcium</keyword>
<keyword evidence="10" id="KW-1278">Translocase</keyword>
<evidence type="ECO:0000259" key="17">
    <source>
        <dbReference type="SMART" id="SM00831"/>
    </source>
</evidence>
<dbReference type="Gene3D" id="1.20.1110.10">
    <property type="entry name" value="Calcium-transporting ATPase, transmembrane domain"/>
    <property type="match status" value="2"/>
</dbReference>
<dbReference type="FunFam" id="2.70.150.10:FF:000014">
    <property type="entry name" value="Calcium-transporting ATPase, putative"/>
    <property type="match status" value="1"/>
</dbReference>
<comment type="similarity">
    <text evidence="14">Belongs to the cation transport ATPase (P-type) (TC 3.A.3) family.</text>
</comment>
<dbReference type="Pfam" id="PF08282">
    <property type="entry name" value="Hydrolase_3"/>
    <property type="match status" value="1"/>
</dbReference>
<keyword evidence="5 16" id="KW-0812">Transmembrane</keyword>
<dbReference type="GO" id="GO:0016887">
    <property type="term" value="F:ATP hydrolysis activity"/>
    <property type="evidence" value="ECO:0007669"/>
    <property type="project" value="InterPro"/>
</dbReference>
<dbReference type="GO" id="GO:0016020">
    <property type="term" value="C:membrane"/>
    <property type="evidence" value="ECO:0007669"/>
    <property type="project" value="UniProtKB-SubCell"/>
</dbReference>
<dbReference type="InterPro" id="IPR044492">
    <property type="entry name" value="P_typ_ATPase_HD_dom"/>
</dbReference>
<dbReference type="Pfam" id="PF00122">
    <property type="entry name" value="E1-E2_ATPase"/>
    <property type="match status" value="1"/>
</dbReference>
<feature type="transmembrane region" description="Helical" evidence="16">
    <location>
        <begin position="1039"/>
        <end position="1062"/>
    </location>
</feature>
<dbReference type="SFLD" id="SFLDF00027">
    <property type="entry name" value="p-type_atpase"/>
    <property type="match status" value="1"/>
</dbReference>
<dbReference type="SUPFAM" id="SSF81665">
    <property type="entry name" value="Calcium ATPase, transmembrane domain M"/>
    <property type="match status" value="1"/>
</dbReference>
<dbReference type="PANTHER" id="PTHR42861">
    <property type="entry name" value="CALCIUM-TRANSPORTING ATPASE"/>
    <property type="match status" value="1"/>
</dbReference>
<feature type="compositionally biased region" description="Polar residues" evidence="15">
    <location>
        <begin position="459"/>
        <end position="472"/>
    </location>
</feature>
<dbReference type="SMART" id="SM00831">
    <property type="entry name" value="Cation_ATPase_N"/>
    <property type="match status" value="1"/>
</dbReference>
<dbReference type="Gene3D" id="3.40.50.1000">
    <property type="entry name" value="HAD superfamily/HAD-like"/>
    <property type="match status" value="1"/>
</dbReference>
<dbReference type="SFLD" id="SFLDS00003">
    <property type="entry name" value="Haloacid_Dehalogenase"/>
    <property type="match status" value="1"/>
</dbReference>
<accession>A0A1C3K9V1</accession>
<evidence type="ECO:0000313" key="18">
    <source>
        <dbReference type="EMBL" id="SBT70240.1"/>
    </source>
</evidence>
<feature type="transmembrane region" description="Helical" evidence="16">
    <location>
        <begin position="1173"/>
        <end position="1197"/>
    </location>
</feature>
<evidence type="ECO:0000256" key="5">
    <source>
        <dbReference type="ARBA" id="ARBA00022692"/>
    </source>
</evidence>
<evidence type="ECO:0000256" key="1">
    <source>
        <dbReference type="ARBA" id="ARBA00004141"/>
    </source>
</evidence>
<evidence type="ECO:0000256" key="6">
    <source>
        <dbReference type="ARBA" id="ARBA00022741"/>
    </source>
</evidence>
<dbReference type="InterPro" id="IPR023214">
    <property type="entry name" value="HAD_sf"/>
</dbReference>
<dbReference type="SUPFAM" id="SSF56784">
    <property type="entry name" value="HAD-like"/>
    <property type="match status" value="1"/>
</dbReference>
<keyword evidence="4" id="KW-0109">Calcium transport</keyword>
<dbReference type="EMBL" id="LT594490">
    <property type="protein sequence ID" value="SBT70240.1"/>
    <property type="molecule type" value="Genomic_DNA"/>
</dbReference>
<comment type="subcellular location">
    <subcellularLocation>
        <location evidence="1">Membrane</location>
        <topology evidence="1">Multi-pass membrane protein</topology>
    </subcellularLocation>
</comment>
<gene>
    <name evidence="18" type="primary">ATP6</name>
    <name evidence="18" type="ORF">PMLGA01_020011200</name>
</gene>
<dbReference type="InterPro" id="IPR036412">
    <property type="entry name" value="HAD-like_sf"/>
</dbReference>
<feature type="region of interest" description="Disordered" evidence="15">
    <location>
        <begin position="421"/>
        <end position="505"/>
    </location>
</feature>
<dbReference type="SFLD" id="SFLDG00002">
    <property type="entry name" value="C1.7:_P-type_atpase_like"/>
    <property type="match status" value="1"/>
</dbReference>
<dbReference type="InterPro" id="IPR006068">
    <property type="entry name" value="ATPase_P-typ_cation-transptr_C"/>
</dbReference>
<keyword evidence="3" id="KW-0813">Transport</keyword>
<feature type="transmembrane region" description="Helical" evidence="16">
    <location>
        <begin position="268"/>
        <end position="287"/>
    </location>
</feature>
<keyword evidence="6" id="KW-0547">Nucleotide-binding</keyword>
<dbReference type="FunFam" id="1.20.1110.10:FF:000037">
    <property type="entry name" value="Calcium-transporting ATPase, putative"/>
    <property type="match status" value="1"/>
</dbReference>
<evidence type="ECO:0000256" key="15">
    <source>
        <dbReference type="SAM" id="MobiDB-lite"/>
    </source>
</evidence>
<dbReference type="GO" id="GO:0005388">
    <property type="term" value="F:P-type calcium transporter activity"/>
    <property type="evidence" value="ECO:0007669"/>
    <property type="project" value="UniProtKB-EC"/>
</dbReference>
<organism evidence="18 19">
    <name type="scientific">Plasmodium malariae</name>
    <dbReference type="NCBI Taxonomy" id="5858"/>
    <lineage>
        <taxon>Eukaryota</taxon>
        <taxon>Sar</taxon>
        <taxon>Alveolata</taxon>
        <taxon>Apicomplexa</taxon>
        <taxon>Aconoidasida</taxon>
        <taxon>Haemosporida</taxon>
        <taxon>Plasmodiidae</taxon>
        <taxon>Plasmodium</taxon>
        <taxon>Plasmodium (Plasmodium)</taxon>
    </lineage>
</organism>
<feature type="compositionally biased region" description="Acidic residues" evidence="15">
    <location>
        <begin position="426"/>
        <end position="440"/>
    </location>
</feature>
<dbReference type="Gene3D" id="2.70.150.10">
    <property type="entry name" value="Calcium-transporting ATPase, cytoplasmic transduction domain A"/>
    <property type="match status" value="1"/>
</dbReference>
<evidence type="ECO:0000256" key="13">
    <source>
        <dbReference type="ARBA" id="ARBA00023136"/>
    </source>
</evidence>
<dbReference type="Proteomes" id="UP000219799">
    <property type="component" value="Chromosome 2"/>
</dbReference>
<dbReference type="EC" id="7.2.2.10" evidence="2"/>
<dbReference type="NCBIfam" id="TIGR01494">
    <property type="entry name" value="ATPase_P-type"/>
    <property type="match status" value="2"/>
</dbReference>
<dbReference type="InterPro" id="IPR004014">
    <property type="entry name" value="ATPase_P-typ_cation-transptr_N"/>
</dbReference>
<dbReference type="InterPro" id="IPR059000">
    <property type="entry name" value="ATPase_P-type_domA"/>
</dbReference>
<feature type="transmembrane region" description="Helical" evidence="16">
    <location>
        <begin position="94"/>
        <end position="113"/>
    </location>
</feature>
<proteinExistence type="inferred from homology"/>
<keyword evidence="12" id="KW-0406">Ion transport</keyword>
<keyword evidence="13 16" id="KW-0472">Membrane</keyword>
<dbReference type="InterPro" id="IPR018303">
    <property type="entry name" value="ATPase_P-typ_P_site"/>
</dbReference>
<evidence type="ECO:0000256" key="9">
    <source>
        <dbReference type="ARBA" id="ARBA00022842"/>
    </source>
</evidence>
<dbReference type="Pfam" id="PF00690">
    <property type="entry name" value="Cation_ATPase_N"/>
    <property type="match status" value="1"/>
</dbReference>
<evidence type="ECO:0000256" key="11">
    <source>
        <dbReference type="ARBA" id="ARBA00022989"/>
    </source>
</evidence>
<dbReference type="VEuPathDB" id="PlasmoDB:PmUG01_02017400"/>
<dbReference type="PROSITE" id="PS00154">
    <property type="entry name" value="ATPASE_E1_E2"/>
    <property type="match status" value="1"/>
</dbReference>
<evidence type="ECO:0000256" key="2">
    <source>
        <dbReference type="ARBA" id="ARBA00012790"/>
    </source>
</evidence>
<evidence type="ECO:0000256" key="4">
    <source>
        <dbReference type="ARBA" id="ARBA00022568"/>
    </source>
</evidence>
<feature type="transmembrane region" description="Helical" evidence="16">
    <location>
        <begin position="1148"/>
        <end position="1167"/>
    </location>
</feature>
<evidence type="ECO:0000256" key="16">
    <source>
        <dbReference type="SAM" id="Phobius"/>
    </source>
</evidence>
<dbReference type="InterPro" id="IPR001757">
    <property type="entry name" value="P_typ_ATPase"/>
</dbReference>
<dbReference type="Pfam" id="PF13246">
    <property type="entry name" value="Cation_ATPase"/>
    <property type="match status" value="1"/>
</dbReference>
<feature type="transmembrane region" description="Helical" evidence="16">
    <location>
        <begin position="307"/>
        <end position="329"/>
    </location>
</feature>
<dbReference type="FunFam" id="3.40.50.1000:FF:000083">
    <property type="entry name" value="Sodium/potassium-transporting ATPase subunit alpha"/>
    <property type="match status" value="1"/>
</dbReference>
<dbReference type="InterPro" id="IPR008250">
    <property type="entry name" value="ATPase_P-typ_transduc_dom_A_sf"/>
</dbReference>
<dbReference type="Pfam" id="PF00689">
    <property type="entry name" value="Cation_ATPase_C"/>
    <property type="match status" value="1"/>
</dbReference>
<dbReference type="GO" id="GO:0005524">
    <property type="term" value="F:ATP binding"/>
    <property type="evidence" value="ECO:0007669"/>
    <property type="project" value="UniProtKB-KW"/>
</dbReference>
<name>A0A1C3K9V1_PLAMA</name>
<keyword evidence="9" id="KW-0460">Magnesium</keyword>
<feature type="transmembrane region" description="Helical" evidence="16">
    <location>
        <begin position="64"/>
        <end position="82"/>
    </location>
</feature>
<dbReference type="InterPro" id="IPR023298">
    <property type="entry name" value="ATPase_P-typ_TM_dom_sf"/>
</dbReference>
<evidence type="ECO:0000313" key="19">
    <source>
        <dbReference type="Proteomes" id="UP000219799"/>
    </source>
</evidence>
<protein>
    <recommendedName>
        <fullName evidence="2">P-type Ca(2+) transporter</fullName>
        <ecNumber evidence="2">7.2.2.10</ecNumber>
    </recommendedName>
</protein>
<evidence type="ECO:0000256" key="10">
    <source>
        <dbReference type="ARBA" id="ARBA00022967"/>
    </source>
</evidence>
<evidence type="ECO:0000256" key="8">
    <source>
        <dbReference type="ARBA" id="ARBA00022840"/>
    </source>
</evidence>